<comment type="similarity">
    <text evidence="1">Belongs to the iron-containing alcohol dehydrogenase family.</text>
</comment>
<dbReference type="PANTHER" id="PTHR11496:SF83">
    <property type="entry name" value="HYDROXYACID-OXOACID TRANSHYDROGENASE, MITOCHONDRIAL"/>
    <property type="match status" value="1"/>
</dbReference>
<proteinExistence type="inferred from homology"/>
<dbReference type="FunFam" id="1.20.1090.10:FF:000001">
    <property type="entry name" value="Aldehyde-alcohol dehydrogenase"/>
    <property type="match status" value="1"/>
</dbReference>
<keyword evidence="6" id="KW-1185">Reference proteome</keyword>
<dbReference type="RefSeq" id="WP_076713635.1">
    <property type="nucleotide sequence ID" value="NZ_MOEN01000046.1"/>
</dbReference>
<dbReference type="Gene3D" id="3.40.50.1970">
    <property type="match status" value="1"/>
</dbReference>
<reference evidence="5 6" key="1">
    <citation type="submission" date="2016-10" db="EMBL/GenBank/DDBJ databases">
        <title>Genome sequence of a sulfur-reducing bacterium Desulfurobacterium indicum K6013.</title>
        <authorList>
            <person name="Cao J."/>
            <person name="Shao Z."/>
            <person name="Alain K."/>
            <person name="Jebbar M."/>
        </authorList>
    </citation>
    <scope>NUCLEOTIDE SEQUENCE [LARGE SCALE GENOMIC DNA]</scope>
    <source>
        <strain evidence="5 6">K6013</strain>
    </source>
</reference>
<name>A0A1R1MJ82_9BACT</name>
<dbReference type="FunFam" id="3.40.50.1970:FF:000003">
    <property type="entry name" value="Alcohol dehydrogenase, iron-containing"/>
    <property type="match status" value="1"/>
</dbReference>
<dbReference type="SUPFAM" id="SSF56796">
    <property type="entry name" value="Dehydroquinate synthase-like"/>
    <property type="match status" value="1"/>
</dbReference>
<dbReference type="OrthoDB" id="9804734at2"/>
<dbReference type="InterPro" id="IPR001670">
    <property type="entry name" value="ADH_Fe/GldA"/>
</dbReference>
<dbReference type="STRING" id="1914305.BLW93_08380"/>
<dbReference type="InterPro" id="IPR039697">
    <property type="entry name" value="Alcohol_dehydrogenase_Fe"/>
</dbReference>
<dbReference type="PROSITE" id="PS00913">
    <property type="entry name" value="ADH_IRON_1"/>
    <property type="match status" value="1"/>
</dbReference>
<feature type="domain" description="Alcohol dehydrogenase iron-type/glycerol dehydrogenase GldA" evidence="3">
    <location>
        <begin position="9"/>
        <end position="176"/>
    </location>
</feature>
<dbReference type="GO" id="GO:0004022">
    <property type="term" value="F:alcohol dehydrogenase (NAD+) activity"/>
    <property type="evidence" value="ECO:0007669"/>
    <property type="project" value="TreeGrafter"/>
</dbReference>
<dbReference type="InterPro" id="IPR056798">
    <property type="entry name" value="ADH_Fe_C"/>
</dbReference>
<dbReference type="InterPro" id="IPR018211">
    <property type="entry name" value="ADH_Fe_CS"/>
</dbReference>
<sequence length="380" mass="41613">MKTFKHHMPTKVIFGRKTFLKLKDECESAKLDTSKIAVICGKSALHHGYADFVKKQFENVEIFDDVMSDPSVELAKELTEKVKDFNPSLIVAIGGGSAIDLAKVISGLLNNEGDVEEFIGVPECFKNPAVPLVAVPTTSGSGSEVTPYAVLTNKKEWKKAPLISSYLFPVIAIDDPELTVTMPSHVTANTGIDALTHCMEALVSKRATPISKLYSLEGIKLITKYLPRAFGNPRDIEAREKVMLGSMFGGMAITDAGAGLVHTLAHILGVMYDIPHGLANAMFLSAVLEFYGLSAKDELLSIGRAMEIESSNIYEIVEKIKEFLRFFGKPETLKPLGVSEDDISSFVSLAMAKKFLMTNLPRIPSEKDIRTILEKLLKNS</sequence>
<dbReference type="Proteomes" id="UP000187408">
    <property type="component" value="Unassembled WGS sequence"/>
</dbReference>
<dbReference type="PANTHER" id="PTHR11496">
    <property type="entry name" value="ALCOHOL DEHYDROGENASE"/>
    <property type="match status" value="1"/>
</dbReference>
<protein>
    <submittedName>
        <fullName evidence="5">Alcohol dehydrogenase</fullName>
    </submittedName>
</protein>
<feature type="domain" description="Fe-containing alcohol dehydrogenase-like C-terminal" evidence="4">
    <location>
        <begin position="187"/>
        <end position="376"/>
    </location>
</feature>
<dbReference type="Gene3D" id="1.20.1090.10">
    <property type="entry name" value="Dehydroquinate synthase-like - alpha domain"/>
    <property type="match status" value="1"/>
</dbReference>
<organism evidence="5 6">
    <name type="scientific">Desulfurobacterium indicum</name>
    <dbReference type="NCBI Taxonomy" id="1914305"/>
    <lineage>
        <taxon>Bacteria</taxon>
        <taxon>Pseudomonadati</taxon>
        <taxon>Aquificota</taxon>
        <taxon>Aquificia</taxon>
        <taxon>Desulfurobacteriales</taxon>
        <taxon>Desulfurobacteriaceae</taxon>
        <taxon>Desulfurobacterium</taxon>
    </lineage>
</organism>
<dbReference type="AlphaFoldDB" id="A0A1R1MJ82"/>
<evidence type="ECO:0000259" key="3">
    <source>
        <dbReference type="Pfam" id="PF00465"/>
    </source>
</evidence>
<dbReference type="GO" id="GO:0046872">
    <property type="term" value="F:metal ion binding"/>
    <property type="evidence" value="ECO:0007669"/>
    <property type="project" value="InterPro"/>
</dbReference>
<gene>
    <name evidence="5" type="ORF">BLW93_08380</name>
</gene>
<dbReference type="Pfam" id="PF00465">
    <property type="entry name" value="Fe-ADH"/>
    <property type="match status" value="1"/>
</dbReference>
<dbReference type="EMBL" id="MOEN01000046">
    <property type="protein sequence ID" value="OMH39857.1"/>
    <property type="molecule type" value="Genomic_DNA"/>
</dbReference>
<accession>A0A1R1MJ82</accession>
<evidence type="ECO:0000313" key="5">
    <source>
        <dbReference type="EMBL" id="OMH39857.1"/>
    </source>
</evidence>
<evidence type="ECO:0000256" key="1">
    <source>
        <dbReference type="ARBA" id="ARBA00007358"/>
    </source>
</evidence>
<evidence type="ECO:0000259" key="4">
    <source>
        <dbReference type="Pfam" id="PF25137"/>
    </source>
</evidence>
<keyword evidence="2" id="KW-0560">Oxidoreductase</keyword>
<comment type="caution">
    <text evidence="5">The sequence shown here is derived from an EMBL/GenBank/DDBJ whole genome shotgun (WGS) entry which is preliminary data.</text>
</comment>
<evidence type="ECO:0000256" key="2">
    <source>
        <dbReference type="ARBA" id="ARBA00023002"/>
    </source>
</evidence>
<evidence type="ECO:0000313" key="6">
    <source>
        <dbReference type="Proteomes" id="UP000187408"/>
    </source>
</evidence>
<dbReference type="CDD" id="cd08551">
    <property type="entry name" value="Fe-ADH"/>
    <property type="match status" value="1"/>
</dbReference>
<dbReference type="Pfam" id="PF25137">
    <property type="entry name" value="ADH_Fe_C"/>
    <property type="match status" value="1"/>
</dbReference>